<dbReference type="Proteomes" id="UP000185904">
    <property type="component" value="Unassembled WGS sequence"/>
</dbReference>
<protein>
    <recommendedName>
        <fullName evidence="2">Serine-threonine/tyrosine-protein kinase catalytic domain-containing protein</fullName>
    </recommendedName>
</protein>
<dbReference type="PANTHER" id="PTHR44329">
    <property type="entry name" value="SERINE/THREONINE-PROTEIN KINASE TNNI3K-RELATED"/>
    <property type="match status" value="1"/>
</dbReference>
<dbReference type="OrthoDB" id="4115689at2759"/>
<dbReference type="InterPro" id="IPR001245">
    <property type="entry name" value="Ser-Thr/Tyr_kinase_cat_dom"/>
</dbReference>
<dbReference type="InterPro" id="IPR051681">
    <property type="entry name" value="Ser/Thr_Kinases-Pseudokinases"/>
</dbReference>
<feature type="domain" description="Serine-threonine/tyrosine-protein kinase catalytic" evidence="2">
    <location>
        <begin position="57"/>
        <end position="159"/>
    </location>
</feature>
<organism evidence="3 4">
    <name type="scientific">Fonsecaea nubica</name>
    <dbReference type="NCBI Taxonomy" id="856822"/>
    <lineage>
        <taxon>Eukaryota</taxon>
        <taxon>Fungi</taxon>
        <taxon>Dikarya</taxon>
        <taxon>Ascomycota</taxon>
        <taxon>Pezizomycotina</taxon>
        <taxon>Eurotiomycetes</taxon>
        <taxon>Chaetothyriomycetidae</taxon>
        <taxon>Chaetothyriales</taxon>
        <taxon>Herpotrichiellaceae</taxon>
        <taxon>Fonsecaea</taxon>
    </lineage>
</organism>
<evidence type="ECO:0000313" key="4">
    <source>
        <dbReference type="Proteomes" id="UP000185904"/>
    </source>
</evidence>
<dbReference type="EMBL" id="LVCJ01000095">
    <property type="protein sequence ID" value="OAL27437.1"/>
    <property type="molecule type" value="Genomic_DNA"/>
</dbReference>
<dbReference type="InterPro" id="IPR011009">
    <property type="entry name" value="Kinase-like_dom_sf"/>
</dbReference>
<keyword evidence="1" id="KW-1133">Transmembrane helix</keyword>
<dbReference type="GO" id="GO:0005524">
    <property type="term" value="F:ATP binding"/>
    <property type="evidence" value="ECO:0007669"/>
    <property type="project" value="InterPro"/>
</dbReference>
<accession>A0A178CD21</accession>
<comment type="caution">
    <text evidence="3">The sequence shown here is derived from an EMBL/GenBank/DDBJ whole genome shotgun (WGS) entry which is preliminary data.</text>
</comment>
<dbReference type="GO" id="GO:0004674">
    <property type="term" value="F:protein serine/threonine kinase activity"/>
    <property type="evidence" value="ECO:0007669"/>
    <property type="project" value="TreeGrafter"/>
</dbReference>
<name>A0A178CD21_9EURO</name>
<proteinExistence type="predicted"/>
<dbReference type="RefSeq" id="XP_022495949.1">
    <property type="nucleotide sequence ID" value="XM_022648057.1"/>
</dbReference>
<evidence type="ECO:0000259" key="2">
    <source>
        <dbReference type="Pfam" id="PF07714"/>
    </source>
</evidence>
<dbReference type="Gene3D" id="1.10.510.10">
    <property type="entry name" value="Transferase(Phosphotransferase) domain 1"/>
    <property type="match status" value="1"/>
</dbReference>
<keyword evidence="1" id="KW-0812">Transmembrane</keyword>
<dbReference type="Pfam" id="PF07714">
    <property type="entry name" value="PK_Tyr_Ser-Thr"/>
    <property type="match status" value="1"/>
</dbReference>
<reference evidence="3 4" key="1">
    <citation type="submission" date="2016-03" db="EMBL/GenBank/DDBJ databases">
        <title>The draft genome sequence of Fonsecaea nubica causative agent of cutaneous subcutaneous infection in human host.</title>
        <authorList>
            <person name="Costa F."/>
            <person name="Sybren D.H."/>
            <person name="Raittz R.T."/>
            <person name="Weiss V.A."/>
            <person name="Leao A.C."/>
            <person name="Gomes R."/>
            <person name="De Souza E.M."/>
            <person name="Pedrosa F.O."/>
            <person name="Steffens M.B."/>
            <person name="Bombassaro A."/>
            <person name="Tadra-Sfeir M.Z."/>
            <person name="Moreno L.F."/>
            <person name="Najafzadeh M.J."/>
            <person name="Felipe M.S."/>
            <person name="Teixeira M."/>
            <person name="Sun J."/>
            <person name="Xi L."/>
            <person name="Castro M.A."/>
            <person name="Vicente V.A."/>
        </authorList>
    </citation>
    <scope>NUCLEOTIDE SEQUENCE [LARGE SCALE GENOMIC DNA]</scope>
    <source>
        <strain evidence="3 4">CBS 269.64</strain>
    </source>
</reference>
<dbReference type="GeneID" id="34593185"/>
<dbReference type="SUPFAM" id="SSF56112">
    <property type="entry name" value="Protein kinase-like (PK-like)"/>
    <property type="match status" value="1"/>
</dbReference>
<keyword evidence="1" id="KW-0472">Membrane</keyword>
<sequence length="325" mass="36376">MAETKPPLPSAIQDAMRIADMQRLGGEYIGAGGTGAVFLINGAAVKVAYNEDYCVKIQHEKNVFERLGNCDRVIECFDLQAPGIRMTYMANADLRQFLARNRTLDFPPPTLQLSWFCQMARALAAVHERRVLVADISARNFLVDKDLSIKLSDFSESSILDIDCDIQTCDDKGYTIHTEIGQLGAVFYEVITGDKCSFDLYKHQLHGASIAEFPLREDLPSTQGLWLGHIIEKCWNKQYATCHELSTALESEELVREEKDRWDKAHIKELVWPVRTCSLSAKLRAATEALPQSRLLQILPVTSAIALGSSAVLSLLLLSFLRRKS</sequence>
<evidence type="ECO:0000256" key="1">
    <source>
        <dbReference type="SAM" id="Phobius"/>
    </source>
</evidence>
<dbReference type="AlphaFoldDB" id="A0A178CD21"/>
<evidence type="ECO:0000313" key="3">
    <source>
        <dbReference type="EMBL" id="OAL27437.1"/>
    </source>
</evidence>
<feature type="transmembrane region" description="Helical" evidence="1">
    <location>
        <begin position="298"/>
        <end position="321"/>
    </location>
</feature>
<keyword evidence="4" id="KW-1185">Reference proteome</keyword>
<gene>
    <name evidence="3" type="ORF">AYO20_09788</name>
</gene>